<gene>
    <name evidence="2" type="ORF">A3D59_04200</name>
</gene>
<feature type="transmembrane region" description="Helical" evidence="1">
    <location>
        <begin position="66"/>
        <end position="84"/>
    </location>
</feature>
<sequence>MLEILLFFLIIYFFAGVAACLFAKCDRDAFEAVVEKTAEALWKTAQEQPFLWGRYFYQFCARSRPIAEGIFLLAIIVLWPRIILR</sequence>
<dbReference type="Proteomes" id="UP000179258">
    <property type="component" value="Unassembled WGS sequence"/>
</dbReference>
<accession>A0A1G2R6S4</accession>
<comment type="caution">
    <text evidence="2">The sequence shown here is derived from an EMBL/GenBank/DDBJ whole genome shotgun (WGS) entry which is preliminary data.</text>
</comment>
<keyword evidence="1" id="KW-1133">Transmembrane helix</keyword>
<evidence type="ECO:0000313" key="3">
    <source>
        <dbReference type="Proteomes" id="UP000179258"/>
    </source>
</evidence>
<proteinExistence type="predicted"/>
<keyword evidence="1" id="KW-0812">Transmembrane</keyword>
<evidence type="ECO:0000313" key="2">
    <source>
        <dbReference type="EMBL" id="OHA68059.1"/>
    </source>
</evidence>
<reference evidence="2 3" key="1">
    <citation type="journal article" date="2016" name="Nat. Commun.">
        <title>Thousands of microbial genomes shed light on interconnected biogeochemical processes in an aquifer system.</title>
        <authorList>
            <person name="Anantharaman K."/>
            <person name="Brown C.T."/>
            <person name="Hug L.A."/>
            <person name="Sharon I."/>
            <person name="Castelle C.J."/>
            <person name="Probst A.J."/>
            <person name="Thomas B.C."/>
            <person name="Singh A."/>
            <person name="Wilkins M.J."/>
            <person name="Karaoz U."/>
            <person name="Brodie E.L."/>
            <person name="Williams K.H."/>
            <person name="Hubbard S.S."/>
            <person name="Banfield J.F."/>
        </authorList>
    </citation>
    <scope>NUCLEOTIDE SEQUENCE [LARGE SCALE GENOMIC DNA]</scope>
</reference>
<protein>
    <submittedName>
        <fullName evidence="2">Uncharacterized protein</fullName>
    </submittedName>
</protein>
<keyword evidence="1" id="KW-0472">Membrane</keyword>
<evidence type="ECO:0000256" key="1">
    <source>
        <dbReference type="SAM" id="Phobius"/>
    </source>
</evidence>
<organism evidence="2 3">
    <name type="scientific">Candidatus Wildermuthbacteria bacterium RIFCSPHIGHO2_02_FULL_47_17</name>
    <dbReference type="NCBI Taxonomy" id="1802452"/>
    <lineage>
        <taxon>Bacteria</taxon>
        <taxon>Candidatus Wildermuthiibacteriota</taxon>
    </lineage>
</organism>
<name>A0A1G2R6S4_9BACT</name>
<dbReference type="AlphaFoldDB" id="A0A1G2R6S4"/>
<dbReference type="EMBL" id="MHTX01000023">
    <property type="protein sequence ID" value="OHA68059.1"/>
    <property type="molecule type" value="Genomic_DNA"/>
</dbReference>